<dbReference type="InterPro" id="IPR006056">
    <property type="entry name" value="RidA"/>
</dbReference>
<dbReference type="FunFam" id="3.30.1330.40:FF:000001">
    <property type="entry name" value="L-PSP family endoribonuclease"/>
    <property type="match status" value="1"/>
</dbReference>
<dbReference type="CDD" id="cd00448">
    <property type="entry name" value="YjgF_YER057c_UK114_family"/>
    <property type="match status" value="1"/>
</dbReference>
<dbReference type="Proteomes" id="UP000632828">
    <property type="component" value="Unassembled WGS sequence"/>
</dbReference>
<evidence type="ECO:0000256" key="1">
    <source>
        <dbReference type="ARBA" id="ARBA00010552"/>
    </source>
</evidence>
<dbReference type="RefSeq" id="WP_191153576.1">
    <property type="nucleotide sequence ID" value="NZ_JACWUN010000001.1"/>
</dbReference>
<gene>
    <name evidence="2" type="ORF">ICT70_01325</name>
</gene>
<dbReference type="SUPFAM" id="SSF55298">
    <property type="entry name" value="YjgF-like"/>
    <property type="match status" value="1"/>
</dbReference>
<evidence type="ECO:0000313" key="2">
    <source>
        <dbReference type="EMBL" id="MBD1399306.1"/>
    </source>
</evidence>
<comment type="similarity">
    <text evidence="1">Belongs to the RutC family.</text>
</comment>
<sequence length="127" mass="13116">MSNKVVSTEAAPAAIGPYSQAIQAGDLLFCSGQIPLDPATGAMIDGGIEEQTRQVMKNLGEVLKAAGAGYGDLVKTTIYLTDLSYFPVVNDIYAGYLGDRPPARATVEVTALPKGALVEIDGIAGLS</sequence>
<proteinExistence type="inferred from homology"/>
<dbReference type="NCBIfam" id="TIGR00004">
    <property type="entry name" value="Rid family detoxifying hydrolase"/>
    <property type="match status" value="1"/>
</dbReference>
<evidence type="ECO:0000313" key="3">
    <source>
        <dbReference type="Proteomes" id="UP000632828"/>
    </source>
</evidence>
<dbReference type="InterPro" id="IPR035959">
    <property type="entry name" value="RutC-like_sf"/>
</dbReference>
<name>A0A8J6QVW1_9BACT</name>
<dbReference type="PANTHER" id="PTHR11803">
    <property type="entry name" value="2-IMINOBUTANOATE/2-IMINOPROPANOATE DEAMINASE RIDA"/>
    <property type="match status" value="1"/>
</dbReference>
<dbReference type="PANTHER" id="PTHR11803:SF39">
    <property type="entry name" value="2-IMINOBUTANOATE_2-IMINOPROPANOATE DEAMINASE"/>
    <property type="match status" value="1"/>
</dbReference>
<dbReference type="EMBL" id="JACWUN010000001">
    <property type="protein sequence ID" value="MBD1399306.1"/>
    <property type="molecule type" value="Genomic_DNA"/>
</dbReference>
<protein>
    <submittedName>
        <fullName evidence="2">RidA family protein</fullName>
    </submittedName>
</protein>
<dbReference type="Pfam" id="PF01042">
    <property type="entry name" value="Ribonuc_L-PSP"/>
    <property type="match status" value="1"/>
</dbReference>
<keyword evidence="3" id="KW-1185">Reference proteome</keyword>
<dbReference type="AlphaFoldDB" id="A0A8J6QVW1"/>
<accession>A0A8J6QVW1</accession>
<dbReference type="GO" id="GO:0005829">
    <property type="term" value="C:cytosol"/>
    <property type="evidence" value="ECO:0007669"/>
    <property type="project" value="TreeGrafter"/>
</dbReference>
<dbReference type="Gene3D" id="3.30.1330.40">
    <property type="entry name" value="RutC-like"/>
    <property type="match status" value="1"/>
</dbReference>
<organism evidence="2 3">
    <name type="scientific">Pelovirga terrestris</name>
    <dbReference type="NCBI Taxonomy" id="2771352"/>
    <lineage>
        <taxon>Bacteria</taxon>
        <taxon>Pseudomonadati</taxon>
        <taxon>Thermodesulfobacteriota</taxon>
        <taxon>Desulfuromonadia</taxon>
        <taxon>Geobacterales</taxon>
        <taxon>Geobacteraceae</taxon>
        <taxon>Pelovirga</taxon>
    </lineage>
</organism>
<reference evidence="2" key="1">
    <citation type="submission" date="2020-09" db="EMBL/GenBank/DDBJ databases">
        <title>Pelobacter alkaliphilus sp. nov., a novel anaerobic arsenate-reducing bacterium from terrestrial mud volcano.</title>
        <authorList>
            <person name="Khomyakova M.A."/>
            <person name="Merkel A.Y."/>
            <person name="Slobodkin A.I."/>
        </authorList>
    </citation>
    <scope>NUCLEOTIDE SEQUENCE</scope>
    <source>
        <strain evidence="2">M08fum</strain>
    </source>
</reference>
<dbReference type="InterPro" id="IPR006175">
    <property type="entry name" value="YjgF/YER057c/UK114"/>
</dbReference>
<comment type="caution">
    <text evidence="2">The sequence shown here is derived from an EMBL/GenBank/DDBJ whole genome shotgun (WGS) entry which is preliminary data.</text>
</comment>
<dbReference type="GO" id="GO:0019239">
    <property type="term" value="F:deaminase activity"/>
    <property type="evidence" value="ECO:0007669"/>
    <property type="project" value="TreeGrafter"/>
</dbReference>